<accession>A0A5N6LIF6</accession>
<comment type="caution">
    <text evidence="1">The sequence shown here is derived from an EMBL/GenBank/DDBJ whole genome shotgun (WGS) entry which is preliminary data.</text>
</comment>
<evidence type="ECO:0000313" key="2">
    <source>
        <dbReference type="Proteomes" id="UP000326396"/>
    </source>
</evidence>
<proteinExistence type="predicted"/>
<gene>
    <name evidence="1" type="ORF">E3N88_42192</name>
</gene>
<name>A0A5N6LIF6_9ASTR</name>
<organism evidence="1 2">
    <name type="scientific">Mikania micrantha</name>
    <name type="common">bitter vine</name>
    <dbReference type="NCBI Taxonomy" id="192012"/>
    <lineage>
        <taxon>Eukaryota</taxon>
        <taxon>Viridiplantae</taxon>
        <taxon>Streptophyta</taxon>
        <taxon>Embryophyta</taxon>
        <taxon>Tracheophyta</taxon>
        <taxon>Spermatophyta</taxon>
        <taxon>Magnoliopsida</taxon>
        <taxon>eudicotyledons</taxon>
        <taxon>Gunneridae</taxon>
        <taxon>Pentapetalae</taxon>
        <taxon>asterids</taxon>
        <taxon>campanulids</taxon>
        <taxon>Asterales</taxon>
        <taxon>Asteraceae</taxon>
        <taxon>Asteroideae</taxon>
        <taxon>Heliantheae alliance</taxon>
        <taxon>Eupatorieae</taxon>
        <taxon>Mikania</taxon>
    </lineage>
</organism>
<dbReference type="Proteomes" id="UP000326396">
    <property type="component" value="Unassembled WGS sequence"/>
</dbReference>
<dbReference type="EMBL" id="SZYD01000411">
    <property type="protein sequence ID" value="KAD1859325.1"/>
    <property type="molecule type" value="Genomic_DNA"/>
</dbReference>
<reference evidence="1 2" key="1">
    <citation type="submission" date="2019-05" db="EMBL/GenBank/DDBJ databases">
        <title>Mikania micrantha, genome provides insights into the molecular mechanism of rapid growth.</title>
        <authorList>
            <person name="Liu B."/>
        </authorList>
    </citation>
    <scope>NUCLEOTIDE SEQUENCE [LARGE SCALE GENOMIC DNA]</scope>
    <source>
        <strain evidence="1">NLD-2019</strain>
        <tissue evidence="1">Leaf</tissue>
    </source>
</reference>
<protein>
    <submittedName>
        <fullName evidence="1">Uncharacterized protein</fullName>
    </submittedName>
</protein>
<sequence>MVVDLVWFRIRTIEWVILRVELTEETYEANSQSGELPQLVMTHPLKVEVLGLNLVGGNLMDIQVKERIRALIPGLNLMGDEGLRIPSGSRASRGTRVSRSEIEESILAINHIDAALS</sequence>
<keyword evidence="2" id="KW-1185">Reference proteome</keyword>
<evidence type="ECO:0000313" key="1">
    <source>
        <dbReference type="EMBL" id="KAD1859325.1"/>
    </source>
</evidence>
<dbReference type="AlphaFoldDB" id="A0A5N6LIF6"/>